<organism evidence="2 3">
    <name type="scientific">Solimicrobium silvestre</name>
    <dbReference type="NCBI Taxonomy" id="2099400"/>
    <lineage>
        <taxon>Bacteria</taxon>
        <taxon>Pseudomonadati</taxon>
        <taxon>Pseudomonadota</taxon>
        <taxon>Betaproteobacteria</taxon>
        <taxon>Burkholderiales</taxon>
        <taxon>Oxalobacteraceae</taxon>
        <taxon>Solimicrobium</taxon>
    </lineage>
</organism>
<dbReference type="SMART" id="SM01321">
    <property type="entry name" value="Y1_Tnp"/>
    <property type="match status" value="1"/>
</dbReference>
<dbReference type="SUPFAM" id="SSF143422">
    <property type="entry name" value="Transposase IS200-like"/>
    <property type="match status" value="1"/>
</dbReference>
<reference evidence="2 3" key="1">
    <citation type="submission" date="2018-02" db="EMBL/GenBank/DDBJ databases">
        <title>Solimicrobium silvestre gen. nov., sp. nov., isolated from alpine forest soil.</title>
        <authorList>
            <person name="Margesin R."/>
            <person name="Albuquerque L."/>
            <person name="Zhang D.-C."/>
            <person name="Froufe H.J.C."/>
            <person name="Severino R."/>
            <person name="Roxo I."/>
            <person name="Egas C."/>
            <person name="Da Costa M.S."/>
        </authorList>
    </citation>
    <scope>NUCLEOTIDE SEQUENCE [LARGE SCALE GENOMIC DNA]</scope>
    <source>
        <strain evidence="2 3">S20-91</strain>
    </source>
</reference>
<dbReference type="EMBL" id="PUGF01000015">
    <property type="protein sequence ID" value="PRC92164.1"/>
    <property type="molecule type" value="Genomic_DNA"/>
</dbReference>
<sequence>MARPLRLEFAGALYHVTSRGDRREDIFWDDADREEWLAVLAMACNRFNWVVHSYCHMTNHYHLLIETVEGNLSAGMRQLNGVYTQKFNRHHQQVGHLFQGRNKAILVQKEAHLLELSRYVVLNPVRACMVETPEEWPWSSYVACVSDEFAPPWLDTDWLLTQFGTQRKRACRAFQRFVLQGKGLASPLLATRHQLLLGDDDFIAQHQTDIKQENLREMSTAHRRTLALTLNEYQKNTQVEMNP</sequence>
<dbReference type="AlphaFoldDB" id="A0A2S9GWR8"/>
<keyword evidence="3" id="KW-1185">Reference proteome</keyword>
<dbReference type="GO" id="GO:0003677">
    <property type="term" value="F:DNA binding"/>
    <property type="evidence" value="ECO:0007669"/>
    <property type="project" value="InterPro"/>
</dbReference>
<name>A0A2S9GWR8_9BURK</name>
<dbReference type="Proteomes" id="UP000237839">
    <property type="component" value="Unassembled WGS sequence"/>
</dbReference>
<evidence type="ECO:0000259" key="1">
    <source>
        <dbReference type="SMART" id="SM01321"/>
    </source>
</evidence>
<gene>
    <name evidence="2" type="ORF">S2091_3080</name>
</gene>
<protein>
    <submittedName>
        <fullName evidence="2">Transposase IS200 like</fullName>
    </submittedName>
</protein>
<dbReference type="GO" id="GO:0004803">
    <property type="term" value="F:transposase activity"/>
    <property type="evidence" value="ECO:0007669"/>
    <property type="project" value="InterPro"/>
</dbReference>
<dbReference type="GO" id="GO:0006313">
    <property type="term" value="P:DNA transposition"/>
    <property type="evidence" value="ECO:0007669"/>
    <property type="project" value="InterPro"/>
</dbReference>
<dbReference type="Pfam" id="PF01797">
    <property type="entry name" value="Y1_Tnp"/>
    <property type="match status" value="1"/>
</dbReference>
<accession>A0A2S9GWR8</accession>
<evidence type="ECO:0000313" key="2">
    <source>
        <dbReference type="EMBL" id="PRC92164.1"/>
    </source>
</evidence>
<dbReference type="Gene3D" id="3.30.70.1290">
    <property type="entry name" value="Transposase IS200-like"/>
    <property type="match status" value="1"/>
</dbReference>
<dbReference type="PANTHER" id="PTHR34322">
    <property type="entry name" value="TRANSPOSASE, Y1_TNP DOMAIN-CONTAINING"/>
    <property type="match status" value="1"/>
</dbReference>
<dbReference type="PANTHER" id="PTHR34322:SF2">
    <property type="entry name" value="TRANSPOSASE IS200-LIKE DOMAIN-CONTAINING PROTEIN"/>
    <property type="match status" value="1"/>
</dbReference>
<comment type="caution">
    <text evidence="2">The sequence shown here is derived from an EMBL/GenBank/DDBJ whole genome shotgun (WGS) entry which is preliminary data.</text>
</comment>
<proteinExistence type="predicted"/>
<dbReference type="InterPro" id="IPR002686">
    <property type="entry name" value="Transposase_17"/>
</dbReference>
<evidence type="ECO:0000313" key="3">
    <source>
        <dbReference type="Proteomes" id="UP000237839"/>
    </source>
</evidence>
<dbReference type="InterPro" id="IPR036515">
    <property type="entry name" value="Transposase_17_sf"/>
</dbReference>
<feature type="domain" description="Transposase IS200-like" evidence="1">
    <location>
        <begin position="9"/>
        <end position="123"/>
    </location>
</feature>